<evidence type="ECO:0000256" key="2">
    <source>
        <dbReference type="ARBA" id="ARBA00022617"/>
    </source>
</evidence>
<dbReference type="PANTHER" id="PTHR24304">
    <property type="entry name" value="CYTOCHROME P450 FAMILY 7"/>
    <property type="match status" value="1"/>
</dbReference>
<dbReference type="GO" id="GO:0020037">
    <property type="term" value="F:heme binding"/>
    <property type="evidence" value="ECO:0007669"/>
    <property type="project" value="InterPro"/>
</dbReference>
<evidence type="ECO:0000256" key="1">
    <source>
        <dbReference type="ARBA" id="ARBA00010617"/>
    </source>
</evidence>
<name>A0A6G1J2H4_9PLEO</name>
<keyword evidence="3" id="KW-0479">Metal-binding</keyword>
<dbReference type="SUPFAM" id="SSF48264">
    <property type="entry name" value="Cytochrome P450"/>
    <property type="match status" value="1"/>
</dbReference>
<organism evidence="6 7">
    <name type="scientific">Lentithecium fluviatile CBS 122367</name>
    <dbReference type="NCBI Taxonomy" id="1168545"/>
    <lineage>
        <taxon>Eukaryota</taxon>
        <taxon>Fungi</taxon>
        <taxon>Dikarya</taxon>
        <taxon>Ascomycota</taxon>
        <taxon>Pezizomycotina</taxon>
        <taxon>Dothideomycetes</taxon>
        <taxon>Pleosporomycetidae</taxon>
        <taxon>Pleosporales</taxon>
        <taxon>Massarineae</taxon>
        <taxon>Lentitheciaceae</taxon>
        <taxon>Lentithecium</taxon>
    </lineage>
</organism>
<accession>A0A6G1J2H4</accession>
<evidence type="ECO:0000256" key="5">
    <source>
        <dbReference type="SAM" id="MobiDB-lite"/>
    </source>
</evidence>
<keyword evidence="4" id="KW-0408">Iron</keyword>
<dbReference type="EMBL" id="MU005581">
    <property type="protein sequence ID" value="KAF2684608.1"/>
    <property type="molecule type" value="Genomic_DNA"/>
</dbReference>
<dbReference type="InterPro" id="IPR050529">
    <property type="entry name" value="CYP450_sterol_14alpha_dmase"/>
</dbReference>
<dbReference type="Pfam" id="PF00067">
    <property type="entry name" value="p450"/>
    <property type="match status" value="1"/>
</dbReference>
<comment type="similarity">
    <text evidence="1">Belongs to the cytochrome P450 family.</text>
</comment>
<dbReference type="GO" id="GO:0008395">
    <property type="term" value="F:steroid hydroxylase activity"/>
    <property type="evidence" value="ECO:0007669"/>
    <property type="project" value="TreeGrafter"/>
</dbReference>
<dbReference type="InterPro" id="IPR001128">
    <property type="entry name" value="Cyt_P450"/>
</dbReference>
<dbReference type="GO" id="GO:0005506">
    <property type="term" value="F:iron ion binding"/>
    <property type="evidence" value="ECO:0007669"/>
    <property type="project" value="InterPro"/>
</dbReference>
<dbReference type="Proteomes" id="UP000799291">
    <property type="component" value="Unassembled WGS sequence"/>
</dbReference>
<dbReference type="PANTHER" id="PTHR24304:SF2">
    <property type="entry name" value="24-HYDROXYCHOLESTEROL 7-ALPHA-HYDROXYLASE"/>
    <property type="match status" value="1"/>
</dbReference>
<evidence type="ECO:0000256" key="4">
    <source>
        <dbReference type="ARBA" id="ARBA00023004"/>
    </source>
</evidence>
<dbReference type="InterPro" id="IPR036396">
    <property type="entry name" value="Cyt_P450_sf"/>
</dbReference>
<dbReference type="AlphaFoldDB" id="A0A6G1J2H4"/>
<dbReference type="GO" id="GO:0016705">
    <property type="term" value="F:oxidoreductase activity, acting on paired donors, with incorporation or reduction of molecular oxygen"/>
    <property type="evidence" value="ECO:0007669"/>
    <property type="project" value="InterPro"/>
</dbReference>
<gene>
    <name evidence="6" type="ORF">K458DRAFT_338829</name>
</gene>
<evidence type="ECO:0000313" key="7">
    <source>
        <dbReference type="Proteomes" id="UP000799291"/>
    </source>
</evidence>
<keyword evidence="7" id="KW-1185">Reference proteome</keyword>
<evidence type="ECO:0000256" key="3">
    <source>
        <dbReference type="ARBA" id="ARBA00022723"/>
    </source>
</evidence>
<dbReference type="OrthoDB" id="1470350at2759"/>
<keyword evidence="2" id="KW-0349">Heme</keyword>
<feature type="region of interest" description="Disordered" evidence="5">
    <location>
        <begin position="329"/>
        <end position="349"/>
    </location>
</feature>
<dbReference type="Gene3D" id="1.10.630.10">
    <property type="entry name" value="Cytochrome P450"/>
    <property type="match status" value="1"/>
</dbReference>
<feature type="compositionally biased region" description="Basic and acidic residues" evidence="5">
    <location>
        <begin position="340"/>
        <end position="349"/>
    </location>
</feature>
<evidence type="ECO:0000313" key="6">
    <source>
        <dbReference type="EMBL" id="KAF2684608.1"/>
    </source>
</evidence>
<proteinExistence type="inferred from homology"/>
<protein>
    <submittedName>
        <fullName evidence="6">Pfs, NACHT and ankyrin domain protein</fullName>
    </submittedName>
</protein>
<reference evidence="6" key="1">
    <citation type="journal article" date="2020" name="Stud. Mycol.">
        <title>101 Dothideomycetes genomes: a test case for predicting lifestyles and emergence of pathogens.</title>
        <authorList>
            <person name="Haridas S."/>
            <person name="Albert R."/>
            <person name="Binder M."/>
            <person name="Bloem J."/>
            <person name="Labutti K."/>
            <person name="Salamov A."/>
            <person name="Andreopoulos B."/>
            <person name="Baker S."/>
            <person name="Barry K."/>
            <person name="Bills G."/>
            <person name="Bluhm B."/>
            <person name="Cannon C."/>
            <person name="Castanera R."/>
            <person name="Culley D."/>
            <person name="Daum C."/>
            <person name="Ezra D."/>
            <person name="Gonzalez J."/>
            <person name="Henrissat B."/>
            <person name="Kuo A."/>
            <person name="Liang C."/>
            <person name="Lipzen A."/>
            <person name="Lutzoni F."/>
            <person name="Magnuson J."/>
            <person name="Mondo S."/>
            <person name="Nolan M."/>
            <person name="Ohm R."/>
            <person name="Pangilinan J."/>
            <person name="Park H.-J."/>
            <person name="Ramirez L."/>
            <person name="Alfaro M."/>
            <person name="Sun H."/>
            <person name="Tritt A."/>
            <person name="Yoshinaga Y."/>
            <person name="Zwiers L.-H."/>
            <person name="Turgeon B."/>
            <person name="Goodwin S."/>
            <person name="Spatafora J."/>
            <person name="Crous P."/>
            <person name="Grigoriev I."/>
        </authorList>
    </citation>
    <scope>NUCLEOTIDE SEQUENCE</scope>
    <source>
        <strain evidence="6">CBS 122367</strain>
    </source>
</reference>
<sequence>MHERALATYKADDSGPFLKHFPGSNVMEKNRIDHVTHEGFKRAFSGPGLAPMTQRYMRILEQKLDELDLSTEWMSVPDLTQFFRMVHGASLLEVVFGPSLTRVNPTFMQDIWQFDDSVPLLSRLAPSILFPEAYRVRKSLHSQFKRWYAYAREHFSETCIDEDGDGDPFWGSELIRYQQRAYLQADGIDDDALAAADLALVWGTLGNAIPTTMLSVYHVFKDASLLQRVRNNLEDAFGDILASEIDPSQLVQDPLLSSVYAETLRLYVNVCVMLSSPHADVSLGRWWMPKGAVGLVHSGITHRDEIFWNTKDGVHPVSSFWADRFITDPEDPDSGPTRDPALRHNHDATGKPSFSLRGLEASWMPYGGGNAICPGRLLAKRVTLFTIALMVKKFDIEISSDSIQLGSLKFGMGVDKPKKPIPFRIRKRAGV</sequence>